<dbReference type="InterPro" id="IPR036396">
    <property type="entry name" value="Cyt_P450_sf"/>
</dbReference>
<comment type="cofactor">
    <cofactor evidence="1 7">
        <name>heme</name>
        <dbReference type="ChEBI" id="CHEBI:30413"/>
    </cofactor>
</comment>
<dbReference type="GO" id="GO:0005506">
    <property type="term" value="F:iron ion binding"/>
    <property type="evidence" value="ECO:0007669"/>
    <property type="project" value="InterPro"/>
</dbReference>
<evidence type="ECO:0000256" key="6">
    <source>
        <dbReference type="ARBA" id="ARBA00023033"/>
    </source>
</evidence>
<keyword evidence="6" id="KW-0503">Monooxygenase</keyword>
<dbReference type="GO" id="GO:0016705">
    <property type="term" value="F:oxidoreductase activity, acting on paired donors, with incorporation or reduction of molecular oxygen"/>
    <property type="evidence" value="ECO:0007669"/>
    <property type="project" value="InterPro"/>
</dbReference>
<dbReference type="InterPro" id="IPR001128">
    <property type="entry name" value="Cyt_P450"/>
</dbReference>
<evidence type="ECO:0000256" key="3">
    <source>
        <dbReference type="ARBA" id="ARBA00022723"/>
    </source>
</evidence>
<evidence type="ECO:0000313" key="9">
    <source>
        <dbReference type="EMBL" id="KAE8150191.1"/>
    </source>
</evidence>
<accession>A0A5N6TVU8</accession>
<evidence type="ECO:0000256" key="1">
    <source>
        <dbReference type="ARBA" id="ARBA00001971"/>
    </source>
</evidence>
<dbReference type="PANTHER" id="PTHR46206:SF7">
    <property type="entry name" value="P450, PUTATIVE (EUROFUNG)-RELATED"/>
    <property type="match status" value="1"/>
</dbReference>
<feature type="transmembrane region" description="Helical" evidence="8">
    <location>
        <begin position="6"/>
        <end position="28"/>
    </location>
</feature>
<keyword evidence="3 7" id="KW-0479">Metal-binding</keyword>
<keyword evidence="5 7" id="KW-0408">Iron</keyword>
<keyword evidence="7" id="KW-0349">Heme</keyword>
<keyword evidence="4" id="KW-0560">Oxidoreductase</keyword>
<name>A0A5N6TVU8_ASPAV</name>
<protein>
    <submittedName>
        <fullName evidence="9">Cytochrome P450</fullName>
    </submittedName>
</protein>
<dbReference type="OrthoDB" id="1844152at2759"/>
<dbReference type="Gene3D" id="1.10.630.10">
    <property type="entry name" value="Cytochrome P450"/>
    <property type="match status" value="1"/>
</dbReference>
<dbReference type="GO" id="GO:0004497">
    <property type="term" value="F:monooxygenase activity"/>
    <property type="evidence" value="ECO:0007669"/>
    <property type="project" value="UniProtKB-KW"/>
</dbReference>
<proteinExistence type="inferred from homology"/>
<dbReference type="Proteomes" id="UP000325780">
    <property type="component" value="Unassembled WGS sequence"/>
</dbReference>
<evidence type="ECO:0000256" key="5">
    <source>
        <dbReference type="ARBA" id="ARBA00023004"/>
    </source>
</evidence>
<dbReference type="GO" id="GO:0019748">
    <property type="term" value="P:secondary metabolic process"/>
    <property type="evidence" value="ECO:0007669"/>
    <property type="project" value="UniProtKB-ARBA"/>
</dbReference>
<dbReference type="PANTHER" id="PTHR46206">
    <property type="entry name" value="CYTOCHROME P450"/>
    <property type="match status" value="1"/>
</dbReference>
<dbReference type="SUPFAM" id="SSF48264">
    <property type="entry name" value="Cytochrome P450"/>
    <property type="match status" value="1"/>
</dbReference>
<dbReference type="AlphaFoldDB" id="A0A5N6TVU8"/>
<keyword evidence="8" id="KW-0812">Transmembrane</keyword>
<keyword evidence="8" id="KW-0472">Membrane</keyword>
<keyword evidence="10" id="KW-1185">Reference proteome</keyword>
<dbReference type="GO" id="GO:0020037">
    <property type="term" value="F:heme binding"/>
    <property type="evidence" value="ECO:0007669"/>
    <property type="project" value="InterPro"/>
</dbReference>
<reference evidence="9 10" key="1">
    <citation type="submission" date="2019-04" db="EMBL/GenBank/DDBJ databases">
        <title>Friends and foes A comparative genomics study of 23 Aspergillus species from section Flavi.</title>
        <authorList>
            <consortium name="DOE Joint Genome Institute"/>
            <person name="Kjaerbolling I."/>
            <person name="Vesth T."/>
            <person name="Frisvad J.C."/>
            <person name="Nybo J.L."/>
            <person name="Theobald S."/>
            <person name="Kildgaard S."/>
            <person name="Isbrandt T."/>
            <person name="Kuo A."/>
            <person name="Sato A."/>
            <person name="Lyhne E.K."/>
            <person name="Kogle M.E."/>
            <person name="Wiebenga A."/>
            <person name="Kun R.S."/>
            <person name="Lubbers R.J."/>
            <person name="Makela M.R."/>
            <person name="Barry K."/>
            <person name="Chovatia M."/>
            <person name="Clum A."/>
            <person name="Daum C."/>
            <person name="Haridas S."/>
            <person name="He G."/>
            <person name="LaButti K."/>
            <person name="Lipzen A."/>
            <person name="Mondo S."/>
            <person name="Riley R."/>
            <person name="Salamov A."/>
            <person name="Simmons B.A."/>
            <person name="Magnuson J.K."/>
            <person name="Henrissat B."/>
            <person name="Mortensen U.H."/>
            <person name="Larsen T.O."/>
            <person name="Devries R.P."/>
            <person name="Grigoriev I.V."/>
            <person name="Machida M."/>
            <person name="Baker S.E."/>
            <person name="Andersen M.R."/>
        </authorList>
    </citation>
    <scope>NUCLEOTIDE SEQUENCE [LARGE SCALE GENOMIC DNA]</scope>
    <source>
        <strain evidence="9 10">IBT 18842</strain>
    </source>
</reference>
<sequence length="501" mass="57255">MAWLNYLGYWAVIPVCLLLVYLTTEPWIPARPTLRFKTVRWSIWFPACLNRLFYMRYARSMLAFGYMRYPDKPFRILKLDGDLVVLPRKYLDELKSLHPSQASLLDARFINMMGEYTDAVPKSDLAYRTVIEKLTPNLCCFLCTFLAELDQAFKTVVPDYKDTYARIDLYDAILKLTARSTSRLMIGEGVAGNEKWLDSIVQYTYDFTSVVSTLRQVPAFIRPWVARCLPSVRRLKAHSKWMTEELILPMISSRRYAEHSDRRYVKPGDFLQWMMDTAETEFDRDPRNLAHHLILTMALNVVNTSASVITHAMYDLLLRPEYAVLLRGEIAESLGGGWLNALPSEFHRMRLLDSFLRESLRLNPVSEVCAPRIVKHPFTLSDGTHLPTGTQICFPSGPMARDPAELKNPFAFDGFRWSRDASARGMSFSVAGPANMHFGLSPRVCPGRFFGGYLAKAIMSRFVLDYDLKFLPGQKGRPGNVSCGELNLPGRVVVLVKKRVD</sequence>
<dbReference type="Pfam" id="PF00067">
    <property type="entry name" value="p450"/>
    <property type="match status" value="1"/>
</dbReference>
<dbReference type="InterPro" id="IPR002403">
    <property type="entry name" value="Cyt_P450_E_grp-IV"/>
</dbReference>
<dbReference type="CDD" id="cd11041">
    <property type="entry name" value="CYP503A1-like"/>
    <property type="match status" value="1"/>
</dbReference>
<evidence type="ECO:0000256" key="4">
    <source>
        <dbReference type="ARBA" id="ARBA00023002"/>
    </source>
</evidence>
<dbReference type="EMBL" id="ML742101">
    <property type="protein sequence ID" value="KAE8150191.1"/>
    <property type="molecule type" value="Genomic_DNA"/>
</dbReference>
<dbReference type="PRINTS" id="PR00465">
    <property type="entry name" value="EP450IV"/>
</dbReference>
<comment type="similarity">
    <text evidence="2">Belongs to the cytochrome P450 family.</text>
</comment>
<evidence type="ECO:0000256" key="8">
    <source>
        <dbReference type="SAM" id="Phobius"/>
    </source>
</evidence>
<evidence type="ECO:0000256" key="2">
    <source>
        <dbReference type="ARBA" id="ARBA00010617"/>
    </source>
</evidence>
<keyword evidence="8" id="KW-1133">Transmembrane helix</keyword>
<feature type="binding site" description="axial binding residue" evidence="7">
    <location>
        <position position="445"/>
    </location>
    <ligand>
        <name>heme</name>
        <dbReference type="ChEBI" id="CHEBI:30413"/>
    </ligand>
    <ligandPart>
        <name>Fe</name>
        <dbReference type="ChEBI" id="CHEBI:18248"/>
    </ligandPart>
</feature>
<evidence type="ECO:0000313" key="10">
    <source>
        <dbReference type="Proteomes" id="UP000325780"/>
    </source>
</evidence>
<gene>
    <name evidence="9" type="ORF">BDV25DRAFT_129791</name>
</gene>
<organism evidence="9 10">
    <name type="scientific">Aspergillus avenaceus</name>
    <dbReference type="NCBI Taxonomy" id="36643"/>
    <lineage>
        <taxon>Eukaryota</taxon>
        <taxon>Fungi</taxon>
        <taxon>Dikarya</taxon>
        <taxon>Ascomycota</taxon>
        <taxon>Pezizomycotina</taxon>
        <taxon>Eurotiomycetes</taxon>
        <taxon>Eurotiomycetidae</taxon>
        <taxon>Eurotiales</taxon>
        <taxon>Aspergillaceae</taxon>
        <taxon>Aspergillus</taxon>
        <taxon>Aspergillus subgen. Circumdati</taxon>
    </lineage>
</organism>
<evidence type="ECO:0000256" key="7">
    <source>
        <dbReference type="PIRSR" id="PIRSR602403-1"/>
    </source>
</evidence>